<keyword evidence="2" id="KW-1185">Reference proteome</keyword>
<comment type="caution">
    <text evidence="1">The sequence shown here is derived from an EMBL/GenBank/DDBJ whole genome shotgun (WGS) entry which is preliminary data.</text>
</comment>
<dbReference type="OrthoDB" id="2669721at2759"/>
<protein>
    <submittedName>
        <fullName evidence="1">Uncharacterized protein</fullName>
    </submittedName>
</protein>
<evidence type="ECO:0000313" key="2">
    <source>
        <dbReference type="Proteomes" id="UP000807469"/>
    </source>
</evidence>
<organism evidence="1 2">
    <name type="scientific">Pholiota conissans</name>
    <dbReference type="NCBI Taxonomy" id="109636"/>
    <lineage>
        <taxon>Eukaryota</taxon>
        <taxon>Fungi</taxon>
        <taxon>Dikarya</taxon>
        <taxon>Basidiomycota</taxon>
        <taxon>Agaricomycotina</taxon>
        <taxon>Agaricomycetes</taxon>
        <taxon>Agaricomycetidae</taxon>
        <taxon>Agaricales</taxon>
        <taxon>Agaricineae</taxon>
        <taxon>Strophariaceae</taxon>
        <taxon>Pholiota</taxon>
    </lineage>
</organism>
<proteinExistence type="predicted"/>
<reference evidence="1" key="1">
    <citation type="submission" date="2020-11" db="EMBL/GenBank/DDBJ databases">
        <authorList>
            <consortium name="DOE Joint Genome Institute"/>
            <person name="Ahrendt S."/>
            <person name="Riley R."/>
            <person name="Andreopoulos W."/>
            <person name="Labutti K."/>
            <person name="Pangilinan J."/>
            <person name="Ruiz-Duenas F.J."/>
            <person name="Barrasa J.M."/>
            <person name="Sanchez-Garcia M."/>
            <person name="Camarero S."/>
            <person name="Miyauchi S."/>
            <person name="Serrano A."/>
            <person name="Linde D."/>
            <person name="Babiker R."/>
            <person name="Drula E."/>
            <person name="Ayuso-Fernandez I."/>
            <person name="Pacheco R."/>
            <person name="Padilla G."/>
            <person name="Ferreira P."/>
            <person name="Barriuso J."/>
            <person name="Kellner H."/>
            <person name="Castanera R."/>
            <person name="Alfaro M."/>
            <person name="Ramirez L."/>
            <person name="Pisabarro A.G."/>
            <person name="Kuo A."/>
            <person name="Tritt A."/>
            <person name="Lipzen A."/>
            <person name="He G."/>
            <person name="Yan M."/>
            <person name="Ng V."/>
            <person name="Cullen D."/>
            <person name="Martin F."/>
            <person name="Rosso M.-N."/>
            <person name="Henrissat B."/>
            <person name="Hibbett D."/>
            <person name="Martinez A.T."/>
            <person name="Grigoriev I.V."/>
        </authorList>
    </citation>
    <scope>NUCLEOTIDE SEQUENCE</scope>
    <source>
        <strain evidence="1">CIRM-BRFM 674</strain>
    </source>
</reference>
<sequence>MPYLPGSFDRPPRNPADKVNNSYKAWECLAWIYGLGPALLTWDIARKVLKELLQACSR</sequence>
<dbReference type="Proteomes" id="UP000807469">
    <property type="component" value="Unassembled WGS sequence"/>
</dbReference>
<name>A0A9P5YN54_9AGAR</name>
<dbReference type="EMBL" id="MU155649">
    <property type="protein sequence ID" value="KAF9471629.1"/>
    <property type="molecule type" value="Genomic_DNA"/>
</dbReference>
<gene>
    <name evidence="1" type="ORF">BDN70DRAFT_975534</name>
</gene>
<dbReference type="AlphaFoldDB" id="A0A9P5YN54"/>
<evidence type="ECO:0000313" key="1">
    <source>
        <dbReference type="EMBL" id="KAF9471629.1"/>
    </source>
</evidence>
<accession>A0A9P5YN54</accession>